<dbReference type="PANTHER" id="PTHR31528:SF15">
    <property type="entry name" value="RIBOFLAVIN-BINDING PROTEIN RIBY"/>
    <property type="match status" value="1"/>
</dbReference>
<dbReference type="AlphaFoldDB" id="A0A2G9WZE3"/>
<dbReference type="InterPro" id="IPR027939">
    <property type="entry name" value="NMT1/THI5"/>
</dbReference>
<dbReference type="InterPro" id="IPR015168">
    <property type="entry name" value="SsuA/THI5"/>
</dbReference>
<keyword evidence="4" id="KW-1185">Reference proteome</keyword>
<evidence type="ECO:0000259" key="2">
    <source>
        <dbReference type="Pfam" id="PF09084"/>
    </source>
</evidence>
<accession>A0A2G9WZE3</accession>
<dbReference type="Proteomes" id="UP000231070">
    <property type="component" value="Unassembled WGS sequence"/>
</dbReference>
<dbReference type="PANTHER" id="PTHR31528">
    <property type="entry name" value="4-AMINO-5-HYDROXYMETHYL-2-METHYLPYRIMIDINE PHOSPHATE SYNTHASE THI11-RELATED"/>
    <property type="match status" value="1"/>
</dbReference>
<name>A0A2G9WZE3_9HYPH</name>
<dbReference type="Pfam" id="PF09084">
    <property type="entry name" value="NMT1"/>
    <property type="match status" value="1"/>
</dbReference>
<dbReference type="EMBL" id="NQVN01000002">
    <property type="protein sequence ID" value="PIP00076.1"/>
    <property type="molecule type" value="Genomic_DNA"/>
</dbReference>
<reference evidence="3 4" key="1">
    <citation type="submission" date="2017-08" db="EMBL/GenBank/DDBJ databases">
        <title>Pleomorphomonas carboxidotrophicus sp. nov., a new mesophilic hydrogenogenic carboxidotroph.</title>
        <authorList>
            <person name="Esquivel-Elizondo S."/>
            <person name="Krajmalnik-Brown R."/>
            <person name="Maldonado J."/>
        </authorList>
    </citation>
    <scope>NUCLEOTIDE SEQUENCE [LARGE SCALE GENOMIC DNA]</scope>
    <source>
        <strain evidence="3 4">SVCO-16</strain>
    </source>
</reference>
<sequence length="340" mass="36736">MTVLQQTNKLLAGIALAAGLISSGILPASAETEVRINQAFQSLLYLPLYVAQEKGYFADEGLKVTISTGGGGAQSWAAVIGGSADFSIQDPVFVPKTRENGGDGVVVAAIQNAPTVFIIGKDGTPLQDNLAHLSGKRVIVSPQPDTTWAFMSYLVKQQTLENVKLVNVSIGNEVPAIVSDRADYALAVEPQVTQSIRQNGLSSVYSFSANKDWFPFAFSSLTTTKDYISKNPEVAQGVITAFEMASRYIYKDFDGTVEIAAKYFPNLPKEIVAEAVKREIDAKGYPENVLVTKTSWDNNLNIALYAKNVKAYPSEATSYENNVNVELATKAKDIADAKFK</sequence>
<evidence type="ECO:0000256" key="1">
    <source>
        <dbReference type="SAM" id="SignalP"/>
    </source>
</evidence>
<evidence type="ECO:0000313" key="4">
    <source>
        <dbReference type="Proteomes" id="UP000231070"/>
    </source>
</evidence>
<dbReference type="Gene3D" id="3.40.190.10">
    <property type="entry name" value="Periplasmic binding protein-like II"/>
    <property type="match status" value="2"/>
</dbReference>
<organism evidence="3 4">
    <name type="scientific">Pleomorphomonas carboxyditropha</name>
    <dbReference type="NCBI Taxonomy" id="2023338"/>
    <lineage>
        <taxon>Bacteria</taxon>
        <taxon>Pseudomonadati</taxon>
        <taxon>Pseudomonadota</taxon>
        <taxon>Alphaproteobacteria</taxon>
        <taxon>Hyphomicrobiales</taxon>
        <taxon>Pleomorphomonadaceae</taxon>
        <taxon>Pleomorphomonas</taxon>
    </lineage>
</organism>
<feature type="signal peptide" evidence="1">
    <location>
        <begin position="1"/>
        <end position="30"/>
    </location>
</feature>
<feature type="domain" description="SsuA/THI5-like" evidence="2">
    <location>
        <begin position="46"/>
        <end position="252"/>
    </location>
</feature>
<keyword evidence="1" id="KW-0732">Signal</keyword>
<comment type="caution">
    <text evidence="3">The sequence shown here is derived from an EMBL/GenBank/DDBJ whole genome shotgun (WGS) entry which is preliminary data.</text>
</comment>
<evidence type="ECO:0000313" key="3">
    <source>
        <dbReference type="EMBL" id="PIP00076.1"/>
    </source>
</evidence>
<gene>
    <name evidence="3" type="ORF">CJ014_04850</name>
</gene>
<dbReference type="GO" id="GO:0009228">
    <property type="term" value="P:thiamine biosynthetic process"/>
    <property type="evidence" value="ECO:0007669"/>
    <property type="project" value="InterPro"/>
</dbReference>
<protein>
    <submittedName>
        <fullName evidence="3">ABC transporter substrate-binding protein</fullName>
    </submittedName>
</protein>
<dbReference type="RefSeq" id="WP_100079412.1">
    <property type="nucleotide sequence ID" value="NZ_NQVN01000002.1"/>
</dbReference>
<dbReference type="OrthoDB" id="8135527at2"/>
<feature type="chain" id="PRO_5013963882" evidence="1">
    <location>
        <begin position="31"/>
        <end position="340"/>
    </location>
</feature>
<dbReference type="SUPFAM" id="SSF53850">
    <property type="entry name" value="Periplasmic binding protein-like II"/>
    <property type="match status" value="1"/>
</dbReference>
<proteinExistence type="predicted"/>